<reference evidence="2 3" key="1">
    <citation type="submission" date="2020-08" db="EMBL/GenBank/DDBJ databases">
        <title>Sequencing the genomes of 1000 actinobacteria strains.</title>
        <authorList>
            <person name="Klenk H.-P."/>
        </authorList>
    </citation>
    <scope>NUCLEOTIDE SEQUENCE [LARGE SCALE GENOMIC DNA]</scope>
    <source>
        <strain evidence="2 3">DSM 45790</strain>
    </source>
</reference>
<evidence type="ECO:0000313" key="2">
    <source>
        <dbReference type="EMBL" id="MBB5625005.1"/>
    </source>
</evidence>
<evidence type="ECO:0000256" key="1">
    <source>
        <dbReference type="SAM" id="MobiDB-lite"/>
    </source>
</evidence>
<dbReference type="EMBL" id="JACHBR010000001">
    <property type="protein sequence ID" value="MBB5625005.1"/>
    <property type="molecule type" value="Genomic_DNA"/>
</dbReference>
<gene>
    <name evidence="2" type="ORF">BJ981_000704</name>
</gene>
<dbReference type="Pfam" id="PF13374">
    <property type="entry name" value="TPR_10"/>
    <property type="match status" value="3"/>
</dbReference>
<feature type="region of interest" description="Disordered" evidence="1">
    <location>
        <begin position="454"/>
        <end position="500"/>
    </location>
</feature>
<dbReference type="AlphaFoldDB" id="A0A7W8Z0N7"/>
<organism evidence="2 3">
    <name type="scientific">Sphaerisporangium krabiense</name>
    <dbReference type="NCBI Taxonomy" id="763782"/>
    <lineage>
        <taxon>Bacteria</taxon>
        <taxon>Bacillati</taxon>
        <taxon>Actinomycetota</taxon>
        <taxon>Actinomycetes</taxon>
        <taxon>Streptosporangiales</taxon>
        <taxon>Streptosporangiaceae</taxon>
        <taxon>Sphaerisporangium</taxon>
    </lineage>
</organism>
<proteinExistence type="predicted"/>
<dbReference type="Pfam" id="PF13365">
    <property type="entry name" value="Trypsin_2"/>
    <property type="match status" value="1"/>
</dbReference>
<dbReference type="RefSeq" id="WP_184608289.1">
    <property type="nucleotide sequence ID" value="NZ_BOOS01000073.1"/>
</dbReference>
<dbReference type="SMART" id="SM00028">
    <property type="entry name" value="TPR"/>
    <property type="match status" value="4"/>
</dbReference>
<name>A0A7W8Z0N7_9ACTN</name>
<dbReference type="SUPFAM" id="SSF50494">
    <property type="entry name" value="Trypsin-like serine proteases"/>
    <property type="match status" value="1"/>
</dbReference>
<dbReference type="InterPro" id="IPR011990">
    <property type="entry name" value="TPR-like_helical_dom_sf"/>
</dbReference>
<dbReference type="PANTHER" id="PTHR19959:SF119">
    <property type="entry name" value="FUNGAL LIPASE-LIKE DOMAIN-CONTAINING PROTEIN"/>
    <property type="match status" value="1"/>
</dbReference>
<feature type="region of interest" description="Disordered" evidence="1">
    <location>
        <begin position="578"/>
        <end position="610"/>
    </location>
</feature>
<comment type="caution">
    <text evidence="2">The sequence shown here is derived from an EMBL/GenBank/DDBJ whole genome shotgun (WGS) entry which is preliminary data.</text>
</comment>
<dbReference type="Proteomes" id="UP000588112">
    <property type="component" value="Unassembled WGS sequence"/>
</dbReference>
<dbReference type="InterPro" id="IPR019734">
    <property type="entry name" value="TPR_rpt"/>
</dbReference>
<protein>
    <submittedName>
        <fullName evidence="2">Tetratricopeptide (TPR) repeat protein</fullName>
    </submittedName>
</protein>
<evidence type="ECO:0000313" key="3">
    <source>
        <dbReference type="Proteomes" id="UP000588112"/>
    </source>
</evidence>
<dbReference type="Gene3D" id="2.40.10.120">
    <property type="match status" value="1"/>
</dbReference>
<dbReference type="Gene3D" id="1.25.40.10">
    <property type="entry name" value="Tetratricopeptide repeat domain"/>
    <property type="match status" value="3"/>
</dbReference>
<dbReference type="PROSITE" id="PS51257">
    <property type="entry name" value="PROKAR_LIPOPROTEIN"/>
    <property type="match status" value="1"/>
</dbReference>
<dbReference type="SUPFAM" id="SSF48452">
    <property type="entry name" value="TPR-like"/>
    <property type="match status" value="2"/>
</dbReference>
<dbReference type="PANTHER" id="PTHR19959">
    <property type="entry name" value="KINESIN LIGHT CHAIN"/>
    <property type="match status" value="1"/>
</dbReference>
<feature type="compositionally biased region" description="Pro residues" evidence="1">
    <location>
        <begin position="578"/>
        <end position="589"/>
    </location>
</feature>
<keyword evidence="3" id="KW-1185">Reference proteome</keyword>
<accession>A0A7W8Z0N7</accession>
<dbReference type="InterPro" id="IPR009003">
    <property type="entry name" value="Peptidase_S1_PA"/>
</dbReference>
<sequence length="1202" mass="128856">MRRPGRVVDVTGCAPGGGTVFGSGCLVGDGLVLTARHVVVDAASGRAVEGLAVRSLEDDQAWPCEVTWAGSARLDAALLRVVDPRGLRAGPVRWGQVASATGKVACEAIGFPRAMEQTHGPDAGVRDTERFTGNVNAGTGLLGGRLHVSADDQVPERGGWQGMSGAALWAGELLIGVIVEDPPAWRARRLVAEPVSLLWAEPGFREALGPGAVLESVEFAGPPRVAASSPAYLLRADARAVRFRSRVRELVSLTEWCGGGGLRVRLLTGPGGQGKTRLAGELCRRLEQAPEPWFTSWWNDGPAVGEHGRSRALERPDGPVLVVLDYAETRPDVVAEAVYSAHRAAAAGATVRVLLLARGAGDWWQRLMESDGLLEQVLDDALVEELAPLETDPGAVPVAYGEALADLDAALTTMDWPHHPPSAVPPLDDRAPGRFTGPGAALSLQMSALAALLGDDTGPEPATGVRGPVSSHRDPPVESGQRVDPGGQAEPGRPAKTGGPVEEVILRHERRYWRNSARHHGLTLTDLTLRRAVAVATLCGAAGEDQAVALLEQVPRLGDQSEDVRLALARWLRDLYPPATPHAPAPPSPAYRTAPSPGGRHDGGPVASTAQNAYWSPLQPDRLAEHLVASMVNEFPGWLRHLAGHTSAEQDYQALTVLARAWVRHREIHAEVVGMIAAQPAVAAIALRVATQSEDPSVLLSGLTALLRDTDLPLLEAAALVDLLPRRSRVLSGFAVDITASLADMFERLPTSRLDTYLPLLANILNKLSVRLSEAGRSEEGLTANRRATSIYQRLAENHVHLAALADALNNQSNLLSELGRHEEALATIRRAVEIRERLAGTDPDPSSALANSLTSMSVILALLGRHEEGLAASGRANAIHERLAESAPDTSLPDLAASLNILSIHLGELGRHEEALAAIRRTVEIRERLADTAPDAHLPNLAGSLAILSIRLGELGRHEEALAPAERATRAYEHLAETDPAVYLPGLARALDNLTTRLVRLRQYEEALEAGQRAVHVYERLIEAAPGAYPRHLAASLTNLSGPLHVLGRLEEALAAVLRAVHVYEPLAEADPDAHLHHLAGLLTNVADLAGELGRRDEALTALRRAIGIYEPLTEAHPDRFAPDLFRCYLIADELAPMTDPRERAALVITTLTIGLDRGHEPLARAAAQRLRHLSRTHPIMVTQAWHELMETEPPDWLLQD</sequence>